<evidence type="ECO:0000256" key="1">
    <source>
        <dbReference type="SAM" id="MobiDB-lite"/>
    </source>
</evidence>
<sequence length="31" mass="3572">MEQSSFSKATGITTKFKDNRIARKQQVPKDM</sequence>
<reference evidence="2" key="2">
    <citation type="journal article" date="2015" name="Data Brief">
        <title>Shoot transcriptome of the giant reed, Arundo donax.</title>
        <authorList>
            <person name="Barrero R.A."/>
            <person name="Guerrero F.D."/>
            <person name="Moolhuijzen P."/>
            <person name="Goolsby J.A."/>
            <person name="Tidwell J."/>
            <person name="Bellgard S.E."/>
            <person name="Bellgard M.I."/>
        </authorList>
    </citation>
    <scope>NUCLEOTIDE SEQUENCE</scope>
    <source>
        <tissue evidence="2">Shoot tissue taken approximately 20 cm above the soil surface</tissue>
    </source>
</reference>
<feature type="region of interest" description="Disordered" evidence="1">
    <location>
        <begin position="1"/>
        <end position="31"/>
    </location>
</feature>
<accession>A0A0A8YZ56</accession>
<protein>
    <submittedName>
        <fullName evidence="2">Uncharacterized protein</fullName>
    </submittedName>
</protein>
<reference evidence="2" key="1">
    <citation type="submission" date="2014-09" db="EMBL/GenBank/DDBJ databases">
        <authorList>
            <person name="Magalhaes I.L.F."/>
            <person name="Oliveira U."/>
            <person name="Santos F.R."/>
            <person name="Vidigal T.H.D.A."/>
            <person name="Brescovit A.D."/>
            <person name="Santos A.J."/>
        </authorList>
    </citation>
    <scope>NUCLEOTIDE SEQUENCE</scope>
    <source>
        <tissue evidence="2">Shoot tissue taken approximately 20 cm above the soil surface</tissue>
    </source>
</reference>
<proteinExistence type="predicted"/>
<dbReference type="EMBL" id="GBRH01270003">
    <property type="protein sequence ID" value="JAD27892.1"/>
    <property type="molecule type" value="Transcribed_RNA"/>
</dbReference>
<name>A0A0A8YZ56_ARUDO</name>
<dbReference type="AlphaFoldDB" id="A0A0A8YZ56"/>
<feature type="compositionally biased region" description="Polar residues" evidence="1">
    <location>
        <begin position="1"/>
        <end position="13"/>
    </location>
</feature>
<evidence type="ECO:0000313" key="2">
    <source>
        <dbReference type="EMBL" id="JAD27892.1"/>
    </source>
</evidence>
<feature type="compositionally biased region" description="Basic and acidic residues" evidence="1">
    <location>
        <begin position="15"/>
        <end position="31"/>
    </location>
</feature>
<organism evidence="2">
    <name type="scientific">Arundo donax</name>
    <name type="common">Giant reed</name>
    <name type="synonym">Donax arundinaceus</name>
    <dbReference type="NCBI Taxonomy" id="35708"/>
    <lineage>
        <taxon>Eukaryota</taxon>
        <taxon>Viridiplantae</taxon>
        <taxon>Streptophyta</taxon>
        <taxon>Embryophyta</taxon>
        <taxon>Tracheophyta</taxon>
        <taxon>Spermatophyta</taxon>
        <taxon>Magnoliopsida</taxon>
        <taxon>Liliopsida</taxon>
        <taxon>Poales</taxon>
        <taxon>Poaceae</taxon>
        <taxon>PACMAD clade</taxon>
        <taxon>Arundinoideae</taxon>
        <taxon>Arundineae</taxon>
        <taxon>Arundo</taxon>
    </lineage>
</organism>